<evidence type="ECO:0000256" key="4">
    <source>
        <dbReference type="ARBA" id="ARBA00022679"/>
    </source>
</evidence>
<dbReference type="InterPro" id="IPR011610">
    <property type="entry name" value="SAM_mthyl_Trfase_ML2640-like"/>
</dbReference>
<proteinExistence type="inferred from homology"/>
<dbReference type="GO" id="GO:0032259">
    <property type="term" value="P:methylation"/>
    <property type="evidence" value="ECO:0007669"/>
    <property type="project" value="UniProtKB-KW"/>
</dbReference>
<comment type="similarity">
    <text evidence="2 6">Belongs to the UPF0677 family.</text>
</comment>
<dbReference type="Proteomes" id="UP001055336">
    <property type="component" value="Chromosome"/>
</dbReference>
<gene>
    <name evidence="7" type="ORF">MKK62_21695</name>
</gene>
<dbReference type="NCBIfam" id="TIGR00027">
    <property type="entry name" value="mthyl_TIGR00027"/>
    <property type="match status" value="1"/>
</dbReference>
<keyword evidence="5 6" id="KW-0949">S-adenosyl-L-methionine</keyword>
<dbReference type="RefSeq" id="WP_240260701.1">
    <property type="nucleotide sequence ID" value="NZ_CP092488.2"/>
</dbReference>
<dbReference type="InterPro" id="IPR007213">
    <property type="entry name" value="Ppm1/Ppm2/Tcmp"/>
</dbReference>
<evidence type="ECO:0000256" key="3">
    <source>
        <dbReference type="ARBA" id="ARBA00022603"/>
    </source>
</evidence>
<dbReference type="PANTHER" id="PTHR43619">
    <property type="entry name" value="S-ADENOSYL-L-METHIONINE-DEPENDENT METHYLTRANSFERASE YKTD-RELATED"/>
    <property type="match status" value="1"/>
</dbReference>
<evidence type="ECO:0000313" key="7">
    <source>
        <dbReference type="EMBL" id="UMB68968.1"/>
    </source>
</evidence>
<evidence type="ECO:0000256" key="5">
    <source>
        <dbReference type="ARBA" id="ARBA00022691"/>
    </source>
</evidence>
<dbReference type="Pfam" id="PF04072">
    <property type="entry name" value="LCM"/>
    <property type="match status" value="1"/>
</dbReference>
<reference evidence="7" key="1">
    <citation type="submission" date="2022-08" db="EMBL/GenBank/DDBJ databases">
        <title>Whole genome sequencing of non-tuberculosis mycobacteria type-strains.</title>
        <authorList>
            <person name="Igarashi Y."/>
            <person name="Osugi A."/>
            <person name="Mitarai S."/>
        </authorList>
    </citation>
    <scope>NUCLEOTIDE SEQUENCE</scope>
    <source>
        <strain evidence="7">DSM 45127</strain>
    </source>
</reference>
<evidence type="ECO:0000313" key="8">
    <source>
        <dbReference type="Proteomes" id="UP001055336"/>
    </source>
</evidence>
<keyword evidence="3 6" id="KW-0489">Methyltransferase</keyword>
<evidence type="ECO:0000256" key="6">
    <source>
        <dbReference type="RuleBase" id="RU362030"/>
    </source>
</evidence>
<comment type="function">
    <text evidence="1 6">Exhibits S-adenosyl-L-methionine-dependent methyltransferase activity.</text>
</comment>
<name>A0ABY3VHU9_9MYCO</name>
<accession>A0ABY3VHU9</accession>
<keyword evidence="4 7" id="KW-0808">Transferase</keyword>
<dbReference type="Gene3D" id="3.40.50.150">
    <property type="entry name" value="Vaccinia Virus protein VP39"/>
    <property type="match status" value="1"/>
</dbReference>
<dbReference type="PANTHER" id="PTHR43619:SF2">
    <property type="entry name" value="S-ADENOSYL-L-METHIONINE-DEPENDENT METHYLTRANSFERASES SUPERFAMILY PROTEIN"/>
    <property type="match status" value="1"/>
</dbReference>
<dbReference type="SUPFAM" id="SSF53335">
    <property type="entry name" value="S-adenosyl-L-methionine-dependent methyltransferases"/>
    <property type="match status" value="1"/>
</dbReference>
<sequence>MTRADDDSWDITESVGATALGVAMARAAETDSGCPLFIDRYAQLFVDAAVARGWDSSDVGRHLPLVQNYAAARTKWFDEYFIAAGANGIDQAVILAAGLDARAWRLPWVSGTTVYEVDQPQVLAFKAETLDARNARPTVGYRAVPIDLRGDWPTALRVAGFDPSTPTAWSAEGLMPYLPAVAQDLLFERLVELSAPGSRIAVETLSPNAFDADYLERGREFLGDGGQDIPSLLFAEERADLRQWLTDRDWSVSSIEGLDLMRRYDRMPDEHLMDLAPRSVFIEARLAAMPPLRYCES</sequence>
<dbReference type="EC" id="2.1.1.-" evidence="6"/>
<evidence type="ECO:0000256" key="1">
    <source>
        <dbReference type="ARBA" id="ARBA00003907"/>
    </source>
</evidence>
<dbReference type="InterPro" id="IPR029063">
    <property type="entry name" value="SAM-dependent_MTases_sf"/>
</dbReference>
<protein>
    <recommendedName>
        <fullName evidence="6">S-adenosyl-L-methionine-dependent methyltransferase</fullName>
        <ecNumber evidence="6">2.1.1.-</ecNumber>
    </recommendedName>
</protein>
<dbReference type="EMBL" id="CP092488">
    <property type="protein sequence ID" value="UMB68968.1"/>
    <property type="molecule type" value="Genomic_DNA"/>
</dbReference>
<organism evidence="7 8">
    <name type="scientific">Mycobacterium paraterrae</name>
    <dbReference type="NCBI Taxonomy" id="577492"/>
    <lineage>
        <taxon>Bacteria</taxon>
        <taxon>Bacillati</taxon>
        <taxon>Actinomycetota</taxon>
        <taxon>Actinomycetes</taxon>
        <taxon>Mycobacteriales</taxon>
        <taxon>Mycobacteriaceae</taxon>
        <taxon>Mycobacterium</taxon>
    </lineage>
</organism>
<dbReference type="GO" id="GO:0008168">
    <property type="term" value="F:methyltransferase activity"/>
    <property type="evidence" value="ECO:0007669"/>
    <property type="project" value="UniProtKB-KW"/>
</dbReference>
<evidence type="ECO:0000256" key="2">
    <source>
        <dbReference type="ARBA" id="ARBA00008138"/>
    </source>
</evidence>
<keyword evidence="8" id="KW-1185">Reference proteome</keyword>